<gene>
    <name evidence="5" type="ORF">J3U88_02505</name>
    <name evidence="6" type="ORF">J3U88_09145</name>
</gene>
<evidence type="ECO:0000256" key="1">
    <source>
        <dbReference type="ARBA" id="ARBA00023015"/>
    </source>
</evidence>
<dbReference type="InterPro" id="IPR018060">
    <property type="entry name" value="HTH_AraC"/>
</dbReference>
<reference evidence="5" key="1">
    <citation type="submission" date="2021-03" db="EMBL/GenBank/DDBJ databases">
        <authorList>
            <person name="Wang G."/>
        </authorList>
    </citation>
    <scope>NUCLEOTIDE SEQUENCE</scope>
    <source>
        <strain evidence="5">KCTC 12899</strain>
    </source>
</reference>
<organism evidence="5 7">
    <name type="scientific">Acanthopleuribacter pedis</name>
    <dbReference type="NCBI Taxonomy" id="442870"/>
    <lineage>
        <taxon>Bacteria</taxon>
        <taxon>Pseudomonadati</taxon>
        <taxon>Acidobacteriota</taxon>
        <taxon>Holophagae</taxon>
        <taxon>Acanthopleuribacterales</taxon>
        <taxon>Acanthopleuribacteraceae</taxon>
        <taxon>Acanthopleuribacter</taxon>
    </lineage>
</organism>
<dbReference type="PANTHER" id="PTHR46796">
    <property type="entry name" value="HTH-TYPE TRANSCRIPTIONAL ACTIVATOR RHAS-RELATED"/>
    <property type="match status" value="1"/>
</dbReference>
<dbReference type="EMBL" id="JAFREP010000006">
    <property type="protein sequence ID" value="MBO1318623.1"/>
    <property type="molecule type" value="Genomic_DNA"/>
</dbReference>
<dbReference type="SMART" id="SM00342">
    <property type="entry name" value="HTH_ARAC"/>
    <property type="match status" value="1"/>
</dbReference>
<dbReference type="Gene3D" id="1.10.10.60">
    <property type="entry name" value="Homeodomain-like"/>
    <property type="match status" value="1"/>
</dbReference>
<dbReference type="InterPro" id="IPR046532">
    <property type="entry name" value="DUF6597"/>
</dbReference>
<evidence type="ECO:0000313" key="6">
    <source>
        <dbReference type="EMBL" id="MBO1318623.1"/>
    </source>
</evidence>
<evidence type="ECO:0000256" key="3">
    <source>
        <dbReference type="ARBA" id="ARBA00023163"/>
    </source>
</evidence>
<dbReference type="PANTHER" id="PTHR46796:SF13">
    <property type="entry name" value="HTH-TYPE TRANSCRIPTIONAL ACTIVATOR RHAS"/>
    <property type="match status" value="1"/>
</dbReference>
<dbReference type="SUPFAM" id="SSF46689">
    <property type="entry name" value="Homeodomain-like"/>
    <property type="match status" value="1"/>
</dbReference>
<keyword evidence="2" id="KW-0238">DNA-binding</keyword>
<dbReference type="GO" id="GO:0003700">
    <property type="term" value="F:DNA-binding transcription factor activity"/>
    <property type="evidence" value="ECO:0007669"/>
    <property type="project" value="InterPro"/>
</dbReference>
<dbReference type="RefSeq" id="WP_207856553.1">
    <property type="nucleotide sequence ID" value="NZ_JAFREP010000002.1"/>
</dbReference>
<evidence type="ECO:0000256" key="2">
    <source>
        <dbReference type="ARBA" id="ARBA00023125"/>
    </source>
</evidence>
<evidence type="ECO:0000313" key="7">
    <source>
        <dbReference type="Proteomes" id="UP000664417"/>
    </source>
</evidence>
<dbReference type="InterPro" id="IPR050204">
    <property type="entry name" value="AraC_XylS_family_regulators"/>
</dbReference>
<keyword evidence="3" id="KW-0804">Transcription</keyword>
<sequence length="272" mass="31033">MAPNHQEIRGVLHLARGRDNYNLTRIPPSPALAPYIERYWLVGWDLRGREPQVQENIPHPNVHLVIEQGRSEIVGVVTRRYTRILEGEGRVIGVKFHPGGFYPFLKKPITSLTDQTLPPAHLFGAAFNDLENAVLSGATHAEQVHHLERFLKAQQPDRAGVTDEVRLATEITHWIAAHPEVTKVDQIADHFAVSKRRLQRLFQKFVGIGPKWVIKKYRLHEALAQCETAPPNWTDLAYTLGYSDQAHFIKDFKALTGHTPTAYLRRNQHPRD</sequence>
<evidence type="ECO:0000259" key="4">
    <source>
        <dbReference type="PROSITE" id="PS01124"/>
    </source>
</evidence>
<keyword evidence="7" id="KW-1185">Reference proteome</keyword>
<dbReference type="Pfam" id="PF20240">
    <property type="entry name" value="DUF6597"/>
    <property type="match status" value="1"/>
</dbReference>
<protein>
    <submittedName>
        <fullName evidence="5">Helix-turn-helix transcriptional regulator</fullName>
    </submittedName>
</protein>
<accession>A0A8J7U3J4</accession>
<feature type="domain" description="HTH araC/xylS-type" evidence="4">
    <location>
        <begin position="169"/>
        <end position="266"/>
    </location>
</feature>
<comment type="caution">
    <text evidence="5">The sequence shown here is derived from an EMBL/GenBank/DDBJ whole genome shotgun (WGS) entry which is preliminary data.</text>
</comment>
<dbReference type="GO" id="GO:0043565">
    <property type="term" value="F:sequence-specific DNA binding"/>
    <property type="evidence" value="ECO:0007669"/>
    <property type="project" value="InterPro"/>
</dbReference>
<dbReference type="InterPro" id="IPR009057">
    <property type="entry name" value="Homeodomain-like_sf"/>
</dbReference>
<dbReference type="Pfam" id="PF12833">
    <property type="entry name" value="HTH_18"/>
    <property type="match status" value="1"/>
</dbReference>
<dbReference type="AlphaFoldDB" id="A0A8J7U3J4"/>
<dbReference type="PROSITE" id="PS01124">
    <property type="entry name" value="HTH_ARAC_FAMILY_2"/>
    <property type="match status" value="1"/>
</dbReference>
<dbReference type="EMBL" id="JAFREP010000002">
    <property type="protein sequence ID" value="MBO1317316.1"/>
    <property type="molecule type" value="Genomic_DNA"/>
</dbReference>
<keyword evidence="1" id="KW-0805">Transcription regulation</keyword>
<proteinExistence type="predicted"/>
<evidence type="ECO:0000313" key="5">
    <source>
        <dbReference type="EMBL" id="MBO1317316.1"/>
    </source>
</evidence>
<dbReference type="Proteomes" id="UP000664417">
    <property type="component" value="Unassembled WGS sequence"/>
</dbReference>
<name>A0A8J7U3J4_9BACT</name>